<keyword evidence="3 5" id="KW-1133">Transmembrane helix</keyword>
<dbReference type="GO" id="GO:0061513">
    <property type="term" value="F:glucose 6-phosphate:phosphate antiporter activity"/>
    <property type="evidence" value="ECO:0007669"/>
    <property type="project" value="TreeGrafter"/>
</dbReference>
<feature type="transmembrane region" description="Helical" evidence="5">
    <location>
        <begin position="91"/>
        <end position="119"/>
    </location>
</feature>
<dbReference type="InterPro" id="IPR051337">
    <property type="entry name" value="OPA_Antiporter"/>
</dbReference>
<evidence type="ECO:0000256" key="2">
    <source>
        <dbReference type="ARBA" id="ARBA00022692"/>
    </source>
</evidence>
<evidence type="ECO:0000259" key="6">
    <source>
        <dbReference type="PROSITE" id="PS50850"/>
    </source>
</evidence>
<dbReference type="GO" id="GO:0005886">
    <property type="term" value="C:plasma membrane"/>
    <property type="evidence" value="ECO:0007669"/>
    <property type="project" value="UniProtKB-SubCell"/>
</dbReference>
<comment type="subcellular location">
    <subcellularLocation>
        <location evidence="1">Cell inner membrane</location>
        <topology evidence="1">Multi-pass membrane protein</topology>
    </subcellularLocation>
</comment>
<dbReference type="SUPFAM" id="SSF103473">
    <property type="entry name" value="MFS general substrate transporter"/>
    <property type="match status" value="1"/>
</dbReference>
<evidence type="ECO:0000256" key="3">
    <source>
        <dbReference type="ARBA" id="ARBA00022989"/>
    </source>
</evidence>
<dbReference type="PROSITE" id="PS50850">
    <property type="entry name" value="MFS"/>
    <property type="match status" value="1"/>
</dbReference>
<organism evidence="7">
    <name type="scientific">Candidatus Tisiphia endosymbiont of Sergentomyia squamirostris</name>
    <dbReference type="NCBI Taxonomy" id="3113639"/>
    <lineage>
        <taxon>Bacteria</taxon>
        <taxon>Pseudomonadati</taxon>
        <taxon>Pseudomonadota</taxon>
        <taxon>Alphaproteobacteria</taxon>
        <taxon>Rickettsiales</taxon>
        <taxon>Rickettsiaceae</taxon>
        <taxon>Rickettsieae</taxon>
        <taxon>Candidatus Tisiphia</taxon>
    </lineage>
</organism>
<dbReference type="PIRSF" id="PIRSF002808">
    <property type="entry name" value="Hexose_phosphate_transp"/>
    <property type="match status" value="1"/>
</dbReference>
<dbReference type="InterPro" id="IPR011701">
    <property type="entry name" value="MFS"/>
</dbReference>
<dbReference type="InterPro" id="IPR020846">
    <property type="entry name" value="MFS_dom"/>
</dbReference>
<feature type="transmembrane region" description="Helical" evidence="5">
    <location>
        <begin position="241"/>
        <end position="262"/>
    </location>
</feature>
<feature type="transmembrane region" description="Helical" evidence="5">
    <location>
        <begin position="335"/>
        <end position="359"/>
    </location>
</feature>
<dbReference type="AlphaFoldDB" id="A0AAT9G6G7"/>
<name>A0AAT9G6G7_9RICK</name>
<dbReference type="Gene3D" id="1.20.1250.20">
    <property type="entry name" value="MFS general substrate transporter like domains"/>
    <property type="match status" value="2"/>
</dbReference>
<feature type="transmembrane region" description="Helical" evidence="5">
    <location>
        <begin position="371"/>
        <end position="393"/>
    </location>
</feature>
<reference evidence="7" key="1">
    <citation type="submission" date="2024-01" db="EMBL/GenBank/DDBJ databases">
        <title>Sequencing the genomes of a sandfly, Sergentomyia squamirostris, and its two endosymbionts.</title>
        <authorList>
            <person name="Itokawa K."/>
            <person name="Sanjoba C."/>
        </authorList>
    </citation>
    <scope>NUCLEOTIDE SEQUENCE</scope>
    <source>
        <strain evidence="7">RiSSQ</strain>
    </source>
</reference>
<feature type="transmembrane region" description="Helical" evidence="5">
    <location>
        <begin position="61"/>
        <end position="79"/>
    </location>
</feature>
<feature type="transmembrane region" description="Helical" evidence="5">
    <location>
        <begin position="172"/>
        <end position="194"/>
    </location>
</feature>
<dbReference type="PANTHER" id="PTHR43826:SF3">
    <property type="entry name" value="GLUCOSE-6-PHOSPHATE EXCHANGER SLC37A4"/>
    <property type="match status" value="1"/>
</dbReference>
<evidence type="ECO:0000256" key="5">
    <source>
        <dbReference type="SAM" id="Phobius"/>
    </source>
</evidence>
<proteinExistence type="predicted"/>
<dbReference type="Pfam" id="PF07690">
    <property type="entry name" value="MFS_1"/>
    <property type="match status" value="1"/>
</dbReference>
<evidence type="ECO:0000256" key="1">
    <source>
        <dbReference type="ARBA" id="ARBA00004429"/>
    </source>
</evidence>
<dbReference type="PANTHER" id="PTHR43826">
    <property type="entry name" value="GLUCOSE-6-PHOSPHATE EXCHANGER SLC37A4"/>
    <property type="match status" value="1"/>
</dbReference>
<feature type="domain" description="Major facilitator superfamily (MFS) profile" evidence="6">
    <location>
        <begin position="18"/>
        <end position="425"/>
    </location>
</feature>
<feature type="transmembrane region" description="Helical" evidence="5">
    <location>
        <begin position="21"/>
        <end position="41"/>
    </location>
</feature>
<dbReference type="GO" id="GO:0035435">
    <property type="term" value="P:phosphate ion transmembrane transport"/>
    <property type="evidence" value="ECO:0007669"/>
    <property type="project" value="TreeGrafter"/>
</dbReference>
<dbReference type="EMBL" id="AP029170">
    <property type="protein sequence ID" value="BFD45426.1"/>
    <property type="molecule type" value="Genomic_DNA"/>
</dbReference>
<protein>
    <submittedName>
        <fullName evidence="7">MFS transporter</fullName>
    </submittedName>
</protein>
<evidence type="ECO:0000256" key="4">
    <source>
        <dbReference type="ARBA" id="ARBA00023136"/>
    </source>
</evidence>
<feature type="transmembrane region" description="Helical" evidence="5">
    <location>
        <begin position="399"/>
        <end position="417"/>
    </location>
</feature>
<gene>
    <name evidence="7" type="ORF">DMENIID0002_00720</name>
</gene>
<evidence type="ECO:0000313" key="7">
    <source>
        <dbReference type="EMBL" id="BFD45426.1"/>
    </source>
</evidence>
<sequence>MVSTSFKERPPYARKYNSWRIRILYSIIIGYSTFIFCRQNFNIAMPALMDHFDVTKTQLGWILTTSSIFYGVGKLYNGFLSDRSNARIFMVLGLVCVGIITLLSGFASSITSLGLLWILNNWFQSMGWSPATRMLTYWYASKELGMKWSLGATSNQIGGAITMIVCGYLIDVYGWESAFIIPGIVALLISLFLFNRLRNSPSEVNLPIVEEYKECDITPSNESDNLLTSHQLIKIVFCNRLMWYVCFANMFVYIVRSGIMFWAPVFLCELKNVTITQAGWQVASYDILSLVGGIVAGWMSDKIFQGRRGPVGSVFMFALAFAIILFWQMPREYEIFSVIILALVGFFVSGPQVLIGIATADFTNKQAVGTANGLSGLFGYLGAALAGVCVGWISDNLGWNGVFLFFSLSAFLGAILFSSTWNYSSRRNA</sequence>
<dbReference type="InterPro" id="IPR036259">
    <property type="entry name" value="MFS_trans_sf"/>
</dbReference>
<keyword evidence="4 5" id="KW-0472">Membrane</keyword>
<dbReference type="InterPro" id="IPR000849">
    <property type="entry name" value="Sugar_P_transporter"/>
</dbReference>
<accession>A0AAT9G6G7</accession>
<feature type="transmembrane region" description="Helical" evidence="5">
    <location>
        <begin position="282"/>
        <end position="299"/>
    </location>
</feature>
<keyword evidence="2 5" id="KW-0812">Transmembrane</keyword>
<feature type="transmembrane region" description="Helical" evidence="5">
    <location>
        <begin position="311"/>
        <end position="329"/>
    </location>
</feature>